<feature type="domain" description="PIN" evidence="9">
    <location>
        <begin position="7"/>
        <end position="119"/>
    </location>
</feature>
<evidence type="ECO:0000313" key="10">
    <source>
        <dbReference type="EMBL" id="MQT15991.1"/>
    </source>
</evidence>
<keyword evidence="2 8" id="KW-1277">Toxin-antitoxin system</keyword>
<dbReference type="CDD" id="cd18736">
    <property type="entry name" value="PIN_CcVapC1-like"/>
    <property type="match status" value="1"/>
</dbReference>
<evidence type="ECO:0000256" key="7">
    <source>
        <dbReference type="ARBA" id="ARBA00038093"/>
    </source>
</evidence>
<dbReference type="GO" id="GO:0004540">
    <property type="term" value="F:RNA nuclease activity"/>
    <property type="evidence" value="ECO:0007669"/>
    <property type="project" value="InterPro"/>
</dbReference>
<organism evidence="10 11">
    <name type="scientific">Sandarakinorhabdus fusca</name>
    <dbReference type="NCBI Taxonomy" id="1439888"/>
    <lineage>
        <taxon>Bacteria</taxon>
        <taxon>Pseudomonadati</taxon>
        <taxon>Pseudomonadota</taxon>
        <taxon>Alphaproteobacteria</taxon>
        <taxon>Sphingomonadales</taxon>
        <taxon>Sphingosinicellaceae</taxon>
        <taxon>Sandarakinorhabdus</taxon>
    </lineage>
</organism>
<accession>A0A7C9GPU7</accession>
<dbReference type="EMBL" id="WIOL01000001">
    <property type="protein sequence ID" value="MQT15991.1"/>
    <property type="molecule type" value="Genomic_DNA"/>
</dbReference>
<evidence type="ECO:0000313" key="11">
    <source>
        <dbReference type="Proteomes" id="UP000481327"/>
    </source>
</evidence>
<keyword evidence="6 8" id="KW-0460">Magnesium</keyword>
<proteinExistence type="inferred from homology"/>
<dbReference type="PANTHER" id="PTHR33653">
    <property type="entry name" value="RIBONUCLEASE VAPC2"/>
    <property type="match status" value="1"/>
</dbReference>
<dbReference type="InterPro" id="IPR029060">
    <property type="entry name" value="PIN-like_dom_sf"/>
</dbReference>
<protein>
    <recommendedName>
        <fullName evidence="8">Ribonuclease VapC</fullName>
        <shortName evidence="8">RNase VapC</shortName>
        <ecNumber evidence="8">3.1.-.-</ecNumber>
    </recommendedName>
    <alternativeName>
        <fullName evidence="8">Toxin VapC</fullName>
    </alternativeName>
</protein>
<dbReference type="SUPFAM" id="SSF88723">
    <property type="entry name" value="PIN domain-like"/>
    <property type="match status" value="1"/>
</dbReference>
<evidence type="ECO:0000256" key="4">
    <source>
        <dbReference type="ARBA" id="ARBA00022723"/>
    </source>
</evidence>
<dbReference type="InterPro" id="IPR050556">
    <property type="entry name" value="Type_II_TA_system_RNase"/>
</dbReference>
<keyword evidence="8" id="KW-0800">Toxin</keyword>
<comment type="cofactor">
    <cofactor evidence="1 8">
        <name>Mg(2+)</name>
        <dbReference type="ChEBI" id="CHEBI:18420"/>
    </cofactor>
</comment>
<comment type="similarity">
    <text evidence="7 8">Belongs to the PINc/VapC protein family.</text>
</comment>
<evidence type="ECO:0000256" key="1">
    <source>
        <dbReference type="ARBA" id="ARBA00001946"/>
    </source>
</evidence>
<evidence type="ECO:0000256" key="2">
    <source>
        <dbReference type="ARBA" id="ARBA00022649"/>
    </source>
</evidence>
<evidence type="ECO:0000256" key="5">
    <source>
        <dbReference type="ARBA" id="ARBA00022801"/>
    </source>
</evidence>
<dbReference type="Proteomes" id="UP000481327">
    <property type="component" value="Unassembled WGS sequence"/>
</dbReference>
<dbReference type="RefSeq" id="WP_152576444.1">
    <property type="nucleotide sequence ID" value="NZ_JAATJI010000001.1"/>
</dbReference>
<evidence type="ECO:0000256" key="3">
    <source>
        <dbReference type="ARBA" id="ARBA00022722"/>
    </source>
</evidence>
<dbReference type="AlphaFoldDB" id="A0A7C9GPU7"/>
<dbReference type="GO" id="GO:0090729">
    <property type="term" value="F:toxin activity"/>
    <property type="evidence" value="ECO:0007669"/>
    <property type="project" value="UniProtKB-KW"/>
</dbReference>
<gene>
    <name evidence="8" type="primary">vapC</name>
    <name evidence="10" type="ORF">F3168_01770</name>
</gene>
<keyword evidence="5 8" id="KW-0378">Hydrolase</keyword>
<evidence type="ECO:0000256" key="8">
    <source>
        <dbReference type="HAMAP-Rule" id="MF_00265"/>
    </source>
</evidence>
<dbReference type="InterPro" id="IPR022907">
    <property type="entry name" value="VapC_family"/>
</dbReference>
<dbReference type="HAMAP" id="MF_00265">
    <property type="entry name" value="VapC_Nob1"/>
    <property type="match status" value="1"/>
</dbReference>
<feature type="binding site" evidence="8">
    <location>
        <position position="10"/>
    </location>
    <ligand>
        <name>Mg(2+)</name>
        <dbReference type="ChEBI" id="CHEBI:18420"/>
    </ligand>
</feature>
<name>A0A7C9GPU7_9SPHN</name>
<dbReference type="GO" id="GO:0016787">
    <property type="term" value="F:hydrolase activity"/>
    <property type="evidence" value="ECO:0007669"/>
    <property type="project" value="UniProtKB-KW"/>
</dbReference>
<keyword evidence="11" id="KW-1185">Reference proteome</keyword>
<dbReference type="InterPro" id="IPR002716">
    <property type="entry name" value="PIN_dom"/>
</dbReference>
<evidence type="ECO:0000256" key="6">
    <source>
        <dbReference type="ARBA" id="ARBA00022842"/>
    </source>
</evidence>
<sequence length="129" mass="14512">MAVEPRYLLDTNICIFILDATHPRLRERLEQVEEGALATSTIVLAELLRGTGLGREREMRRLQSLLAVVPALPFDEVAAKAYARLPFRRGRFDRLIAAHALSRGLTVVTANVRDFSDVRGLQVEDWTTP</sequence>
<feature type="binding site" evidence="8">
    <location>
        <position position="93"/>
    </location>
    <ligand>
        <name>Mg(2+)</name>
        <dbReference type="ChEBI" id="CHEBI:18420"/>
    </ligand>
</feature>
<dbReference type="OrthoDB" id="9796690at2"/>
<evidence type="ECO:0000259" key="9">
    <source>
        <dbReference type="Pfam" id="PF01850"/>
    </source>
</evidence>
<dbReference type="PANTHER" id="PTHR33653:SF1">
    <property type="entry name" value="RIBONUCLEASE VAPC2"/>
    <property type="match status" value="1"/>
</dbReference>
<keyword evidence="3 8" id="KW-0540">Nuclease</keyword>
<dbReference type="EC" id="3.1.-.-" evidence="8"/>
<dbReference type="Pfam" id="PF01850">
    <property type="entry name" value="PIN"/>
    <property type="match status" value="1"/>
</dbReference>
<comment type="function">
    <text evidence="8">Toxic component of a toxin-antitoxin (TA) system. An RNase.</text>
</comment>
<dbReference type="GO" id="GO:0000287">
    <property type="term" value="F:magnesium ion binding"/>
    <property type="evidence" value="ECO:0007669"/>
    <property type="project" value="UniProtKB-UniRule"/>
</dbReference>
<comment type="caution">
    <text evidence="10">The sequence shown here is derived from an EMBL/GenBank/DDBJ whole genome shotgun (WGS) entry which is preliminary data.</text>
</comment>
<keyword evidence="4 8" id="KW-0479">Metal-binding</keyword>
<dbReference type="Gene3D" id="3.40.50.1010">
    <property type="entry name" value="5'-nuclease"/>
    <property type="match status" value="1"/>
</dbReference>
<reference evidence="10 11" key="1">
    <citation type="submission" date="2019-09" db="EMBL/GenBank/DDBJ databases">
        <title>Polymorphobacter sp. isolated from a lake in China.</title>
        <authorList>
            <person name="Liu Z."/>
        </authorList>
    </citation>
    <scope>NUCLEOTIDE SEQUENCE [LARGE SCALE GENOMIC DNA]</scope>
    <source>
        <strain evidence="10 11">D40P</strain>
    </source>
</reference>